<gene>
    <name evidence="1" type="primary">Acey_s0007.g3193</name>
    <name evidence="1" type="ORF">Y032_0007g3193</name>
</gene>
<organism evidence="1 2">
    <name type="scientific">Ancylostoma ceylanicum</name>
    <dbReference type="NCBI Taxonomy" id="53326"/>
    <lineage>
        <taxon>Eukaryota</taxon>
        <taxon>Metazoa</taxon>
        <taxon>Ecdysozoa</taxon>
        <taxon>Nematoda</taxon>
        <taxon>Chromadorea</taxon>
        <taxon>Rhabditida</taxon>
        <taxon>Rhabditina</taxon>
        <taxon>Rhabditomorpha</taxon>
        <taxon>Strongyloidea</taxon>
        <taxon>Ancylostomatidae</taxon>
        <taxon>Ancylostomatinae</taxon>
        <taxon>Ancylostoma</taxon>
    </lineage>
</organism>
<comment type="caution">
    <text evidence="1">The sequence shown here is derived from an EMBL/GenBank/DDBJ whole genome shotgun (WGS) entry which is preliminary data.</text>
</comment>
<accession>A0A016VL84</accession>
<dbReference type="AlphaFoldDB" id="A0A016VL84"/>
<reference evidence="2" key="1">
    <citation type="journal article" date="2015" name="Nat. Genet.">
        <title>The genome and transcriptome of the zoonotic hookworm Ancylostoma ceylanicum identify infection-specific gene families.</title>
        <authorList>
            <person name="Schwarz E.M."/>
            <person name="Hu Y."/>
            <person name="Antoshechkin I."/>
            <person name="Miller M.M."/>
            <person name="Sternberg P.W."/>
            <person name="Aroian R.V."/>
        </authorList>
    </citation>
    <scope>NUCLEOTIDE SEQUENCE</scope>
    <source>
        <strain evidence="2">HY135</strain>
    </source>
</reference>
<dbReference type="EMBL" id="JARK01001343">
    <property type="protein sequence ID" value="EYC28379.1"/>
    <property type="molecule type" value="Genomic_DNA"/>
</dbReference>
<name>A0A016VL84_9BILA</name>
<keyword evidence="2" id="KW-1185">Reference proteome</keyword>
<evidence type="ECO:0000313" key="1">
    <source>
        <dbReference type="EMBL" id="EYC28379.1"/>
    </source>
</evidence>
<sequence>MAHPYFELCNASHASDAQISDWGHGELRLEKQKRTLDADDLDLLLLILNTCIEKPVRWAEVNDKLLHQANCRKFATLPCTRTVNCTD</sequence>
<protein>
    <submittedName>
        <fullName evidence="1">Uncharacterized protein</fullName>
    </submittedName>
</protein>
<dbReference type="Proteomes" id="UP000024635">
    <property type="component" value="Unassembled WGS sequence"/>
</dbReference>
<evidence type="ECO:0000313" key="2">
    <source>
        <dbReference type="Proteomes" id="UP000024635"/>
    </source>
</evidence>
<proteinExistence type="predicted"/>